<feature type="signal peptide" evidence="7">
    <location>
        <begin position="1"/>
        <end position="20"/>
    </location>
</feature>
<keyword evidence="3 6" id="KW-0812">Transmembrane</keyword>
<keyword evidence="4 6" id="KW-1133">Transmembrane helix</keyword>
<feature type="chain" id="PRO_5045902967" evidence="7">
    <location>
        <begin position="21"/>
        <end position="264"/>
    </location>
</feature>
<keyword evidence="5 6" id="KW-0472">Membrane</keyword>
<organism evidence="9 10">
    <name type="scientific">Pedobacter ginsengiterrae</name>
    <dbReference type="NCBI Taxonomy" id="871696"/>
    <lineage>
        <taxon>Bacteria</taxon>
        <taxon>Pseudomonadati</taxon>
        <taxon>Bacteroidota</taxon>
        <taxon>Sphingobacteriia</taxon>
        <taxon>Sphingobacteriales</taxon>
        <taxon>Sphingobacteriaceae</taxon>
        <taxon>Pedobacter</taxon>
    </lineage>
</organism>
<gene>
    <name evidence="9" type="ORF">GCM10022246_18090</name>
</gene>
<keyword evidence="10" id="KW-1185">Reference proteome</keyword>
<evidence type="ECO:0000313" key="10">
    <source>
        <dbReference type="Proteomes" id="UP001501081"/>
    </source>
</evidence>
<dbReference type="InterPro" id="IPR036938">
    <property type="entry name" value="PAP2/HPO_sf"/>
</dbReference>
<feature type="transmembrane region" description="Helical" evidence="6">
    <location>
        <begin position="122"/>
        <end position="143"/>
    </location>
</feature>
<dbReference type="EMBL" id="BAABAK010000009">
    <property type="protein sequence ID" value="GAA3965402.1"/>
    <property type="molecule type" value="Genomic_DNA"/>
</dbReference>
<evidence type="ECO:0000256" key="4">
    <source>
        <dbReference type="ARBA" id="ARBA00022989"/>
    </source>
</evidence>
<evidence type="ECO:0000256" key="2">
    <source>
        <dbReference type="ARBA" id="ARBA00008816"/>
    </source>
</evidence>
<sequence>MAKYFYIMLLFTAATCSSFAQSIDSLKTTSNVDSLGRWYSGNSVPKNKFKAISFIAPAVLAGYGFAAVYDKGALKQLDLSTKAELQEDHPLFAAHVDDYLQFAPAAAVYALNISGVKGKHNLFDASMLYVTSAAIMGVSTHFVKQGVGRMRPNNNGENSFPSGHTASAFMAAEFLHQEYKDVNPWIGYAGYFVATATGTLRMYNNKHWFSDVVAGAGFGIASTKIAYLIYPYMKQIFNKKKDSKFTLMPFYQPGASGLMLSGRF</sequence>
<dbReference type="PANTHER" id="PTHR10165">
    <property type="entry name" value="LIPID PHOSPHATE PHOSPHATASE"/>
    <property type="match status" value="1"/>
</dbReference>
<comment type="caution">
    <text evidence="9">The sequence shown here is derived from an EMBL/GenBank/DDBJ whole genome shotgun (WGS) entry which is preliminary data.</text>
</comment>
<name>A0ABP7PH40_9SPHI</name>
<feature type="domain" description="Phosphatidic acid phosphatase type 2/haloperoxidase" evidence="8">
    <location>
        <begin position="126"/>
        <end position="227"/>
    </location>
</feature>
<evidence type="ECO:0000256" key="3">
    <source>
        <dbReference type="ARBA" id="ARBA00022692"/>
    </source>
</evidence>
<keyword evidence="7" id="KW-0732">Signal</keyword>
<dbReference type="SMART" id="SM00014">
    <property type="entry name" value="acidPPc"/>
    <property type="match status" value="1"/>
</dbReference>
<feature type="transmembrane region" description="Helical" evidence="6">
    <location>
        <begin position="208"/>
        <end position="230"/>
    </location>
</feature>
<dbReference type="CDD" id="cd03394">
    <property type="entry name" value="PAP2_like_5"/>
    <property type="match status" value="1"/>
</dbReference>
<evidence type="ECO:0000259" key="8">
    <source>
        <dbReference type="SMART" id="SM00014"/>
    </source>
</evidence>
<dbReference type="Proteomes" id="UP001501081">
    <property type="component" value="Unassembled WGS sequence"/>
</dbReference>
<dbReference type="SUPFAM" id="SSF48317">
    <property type="entry name" value="Acid phosphatase/Vanadium-dependent haloperoxidase"/>
    <property type="match status" value="1"/>
</dbReference>
<evidence type="ECO:0000256" key="1">
    <source>
        <dbReference type="ARBA" id="ARBA00004141"/>
    </source>
</evidence>
<dbReference type="Pfam" id="PF01569">
    <property type="entry name" value="PAP2"/>
    <property type="match status" value="1"/>
</dbReference>
<dbReference type="InterPro" id="IPR000326">
    <property type="entry name" value="PAP2/HPO"/>
</dbReference>
<evidence type="ECO:0000256" key="7">
    <source>
        <dbReference type="SAM" id="SignalP"/>
    </source>
</evidence>
<dbReference type="InterPro" id="IPR043216">
    <property type="entry name" value="PAP-like"/>
</dbReference>
<dbReference type="RefSeq" id="WP_344766432.1">
    <property type="nucleotide sequence ID" value="NZ_BAABAK010000009.1"/>
</dbReference>
<accession>A0ABP7PH40</accession>
<reference evidence="10" key="1">
    <citation type="journal article" date="2019" name="Int. J. Syst. Evol. Microbiol.">
        <title>The Global Catalogue of Microorganisms (GCM) 10K type strain sequencing project: providing services to taxonomists for standard genome sequencing and annotation.</title>
        <authorList>
            <consortium name="The Broad Institute Genomics Platform"/>
            <consortium name="The Broad Institute Genome Sequencing Center for Infectious Disease"/>
            <person name="Wu L."/>
            <person name="Ma J."/>
        </authorList>
    </citation>
    <scope>NUCLEOTIDE SEQUENCE [LARGE SCALE GENOMIC DNA]</scope>
    <source>
        <strain evidence="10">JCM 17338</strain>
    </source>
</reference>
<feature type="transmembrane region" description="Helical" evidence="6">
    <location>
        <begin position="49"/>
        <end position="69"/>
    </location>
</feature>
<evidence type="ECO:0000313" key="9">
    <source>
        <dbReference type="EMBL" id="GAA3965402.1"/>
    </source>
</evidence>
<evidence type="ECO:0000256" key="5">
    <source>
        <dbReference type="ARBA" id="ARBA00023136"/>
    </source>
</evidence>
<evidence type="ECO:0000256" key="6">
    <source>
        <dbReference type="SAM" id="Phobius"/>
    </source>
</evidence>
<comment type="subcellular location">
    <subcellularLocation>
        <location evidence="1">Membrane</location>
        <topology evidence="1">Multi-pass membrane protein</topology>
    </subcellularLocation>
</comment>
<comment type="similarity">
    <text evidence="2">Belongs to the PA-phosphatase related phosphoesterase family.</text>
</comment>
<proteinExistence type="inferred from homology"/>
<protein>
    <submittedName>
        <fullName evidence="9">Phosphatase PAP2 family protein</fullName>
    </submittedName>
</protein>
<dbReference type="Gene3D" id="1.20.144.10">
    <property type="entry name" value="Phosphatidic acid phosphatase type 2/haloperoxidase"/>
    <property type="match status" value="1"/>
</dbReference>